<comment type="caution">
    <text evidence="3">The sequence shown here is derived from an EMBL/GenBank/DDBJ whole genome shotgun (WGS) entry which is preliminary data.</text>
</comment>
<protein>
    <recommendedName>
        <fullName evidence="2">MacB-like periplasmic core domain-containing protein</fullName>
    </recommendedName>
</protein>
<dbReference type="AlphaFoldDB" id="A0A1Q8QM20"/>
<keyword evidence="1" id="KW-0812">Transmembrane</keyword>
<dbReference type="InterPro" id="IPR050250">
    <property type="entry name" value="Macrolide_Exporter_MacB"/>
</dbReference>
<dbReference type="STRING" id="1888891.DSOL_4043"/>
<dbReference type="Proteomes" id="UP000186102">
    <property type="component" value="Unassembled WGS sequence"/>
</dbReference>
<gene>
    <name evidence="3" type="ORF">DSOL_4043</name>
</gene>
<dbReference type="GO" id="GO:0005886">
    <property type="term" value="C:plasma membrane"/>
    <property type="evidence" value="ECO:0007669"/>
    <property type="project" value="TreeGrafter"/>
</dbReference>
<keyword evidence="4" id="KW-1185">Reference proteome</keyword>
<accession>A0A1Q8QM20</accession>
<evidence type="ECO:0000259" key="2">
    <source>
        <dbReference type="Pfam" id="PF12704"/>
    </source>
</evidence>
<evidence type="ECO:0000313" key="4">
    <source>
        <dbReference type="Proteomes" id="UP000186102"/>
    </source>
</evidence>
<feature type="transmembrane region" description="Helical" evidence="1">
    <location>
        <begin position="21"/>
        <end position="41"/>
    </location>
</feature>
<dbReference type="InterPro" id="IPR025857">
    <property type="entry name" value="MacB_PCD"/>
</dbReference>
<organism evidence="3 4">
    <name type="scientific">Desulfosporosinus metallidurans</name>
    <dbReference type="NCBI Taxonomy" id="1888891"/>
    <lineage>
        <taxon>Bacteria</taxon>
        <taxon>Bacillati</taxon>
        <taxon>Bacillota</taxon>
        <taxon>Clostridia</taxon>
        <taxon>Eubacteriales</taxon>
        <taxon>Desulfitobacteriaceae</taxon>
        <taxon>Desulfosporosinus</taxon>
    </lineage>
</organism>
<proteinExistence type="predicted"/>
<dbReference type="GO" id="GO:0022857">
    <property type="term" value="F:transmembrane transporter activity"/>
    <property type="evidence" value="ECO:0007669"/>
    <property type="project" value="TreeGrafter"/>
</dbReference>
<dbReference type="PANTHER" id="PTHR30572">
    <property type="entry name" value="MEMBRANE COMPONENT OF TRANSPORTER-RELATED"/>
    <property type="match status" value="1"/>
</dbReference>
<evidence type="ECO:0000313" key="3">
    <source>
        <dbReference type="EMBL" id="OLN28394.1"/>
    </source>
</evidence>
<dbReference type="EMBL" id="MLBF01000043">
    <property type="protein sequence ID" value="OLN28394.1"/>
    <property type="molecule type" value="Genomic_DNA"/>
</dbReference>
<name>A0A1Q8QM20_9FIRM</name>
<dbReference type="PANTHER" id="PTHR30572:SF4">
    <property type="entry name" value="ABC TRANSPORTER PERMEASE YTRF"/>
    <property type="match status" value="1"/>
</dbReference>
<keyword evidence="1" id="KW-1133">Transmembrane helix</keyword>
<evidence type="ECO:0000256" key="1">
    <source>
        <dbReference type="SAM" id="Phobius"/>
    </source>
</evidence>
<dbReference type="Pfam" id="PF12704">
    <property type="entry name" value="MacB_PCD"/>
    <property type="match status" value="1"/>
</dbReference>
<reference evidence="3 4" key="1">
    <citation type="submission" date="2016-09" db="EMBL/GenBank/DDBJ databases">
        <title>Complete genome of Desulfosporosinus sp. OL.</title>
        <authorList>
            <person name="Mardanov A."/>
            <person name="Beletsky A."/>
            <person name="Panova A."/>
            <person name="Karnachuk O."/>
            <person name="Ravin N."/>
        </authorList>
    </citation>
    <scope>NUCLEOTIDE SEQUENCE [LARGE SCALE GENOMIC DNA]</scope>
    <source>
        <strain evidence="3 4">OL</strain>
    </source>
</reference>
<feature type="domain" description="MacB-like periplasmic core" evidence="2">
    <location>
        <begin position="21"/>
        <end position="167"/>
    </location>
</feature>
<keyword evidence="1" id="KW-0472">Membrane</keyword>
<sequence>MNFIENVRIAMRGLKSNKLRSILTMLGIIIGVGAVIIMVAIEQGAKASVAGQIQGLGSNLLIVSPGQSNTGGLKGGIGSLTNMTMDDVNTIKSGADAVANVAPSTSKQVQVVLGSQNTSTQVIGTTPSYADTRYQQADIGRFFTDQDVLNNAQVAVVGTSVVQNLLGNANANF</sequence>